<dbReference type="Pfam" id="PF19581">
    <property type="entry name" value="Glyoxalase_7"/>
    <property type="match status" value="1"/>
</dbReference>
<dbReference type="EMBL" id="JADKPO010000014">
    <property type="protein sequence ID" value="MBF4768455.1"/>
    <property type="molecule type" value="Genomic_DNA"/>
</dbReference>
<proteinExistence type="inferred from homology"/>
<dbReference type="Pfam" id="PF08327">
    <property type="entry name" value="AHSA1"/>
    <property type="match status" value="1"/>
</dbReference>
<keyword evidence="4" id="KW-0046">Antibiotic resistance</keyword>
<dbReference type="InterPro" id="IPR045517">
    <property type="entry name" value="Glyoxalase_8"/>
</dbReference>
<dbReference type="InterPro" id="IPR013538">
    <property type="entry name" value="ASHA1/2-like_C"/>
</dbReference>
<accession>A0A930VPD9</accession>
<comment type="similarity">
    <text evidence="1">Belongs to the AHA1 family.</text>
</comment>
<name>A0A930VPD9_9ACTN</name>
<dbReference type="SUPFAM" id="SSF55961">
    <property type="entry name" value="Bet v1-like"/>
    <property type="match status" value="1"/>
</dbReference>
<evidence type="ECO:0000313" key="6">
    <source>
        <dbReference type="EMBL" id="MBF4768455.1"/>
    </source>
</evidence>
<dbReference type="InterPro" id="IPR000335">
    <property type="entry name" value="Bleomycin-R"/>
</dbReference>
<dbReference type="AlphaFoldDB" id="A0A930VPD9"/>
<evidence type="ECO:0000256" key="3">
    <source>
        <dbReference type="ARBA" id="ARBA00021572"/>
    </source>
</evidence>
<dbReference type="InterPro" id="IPR029068">
    <property type="entry name" value="Glyas_Bleomycin-R_OHBP_Dase"/>
</dbReference>
<dbReference type="Gene3D" id="3.10.180.10">
    <property type="entry name" value="2,3-Dihydroxybiphenyl 1,2-Dioxygenase, domain 1"/>
    <property type="match status" value="1"/>
</dbReference>
<dbReference type="Proteomes" id="UP000660668">
    <property type="component" value="Unassembled WGS sequence"/>
</dbReference>
<evidence type="ECO:0000313" key="7">
    <source>
        <dbReference type="Proteomes" id="UP000660668"/>
    </source>
</evidence>
<evidence type="ECO:0000256" key="2">
    <source>
        <dbReference type="ARBA" id="ARBA00011051"/>
    </source>
</evidence>
<dbReference type="Pfam" id="PF20066">
    <property type="entry name" value="Glyoxalase_8"/>
    <property type="match status" value="1"/>
</dbReference>
<dbReference type="InterPro" id="IPR023393">
    <property type="entry name" value="START-like_dom_sf"/>
</dbReference>
<evidence type="ECO:0000256" key="1">
    <source>
        <dbReference type="ARBA" id="ARBA00006817"/>
    </source>
</evidence>
<reference evidence="6" key="1">
    <citation type="submission" date="2020-11" db="EMBL/GenBank/DDBJ databases">
        <title>Nocardioides cynanchi sp. nov., isolated from soil of rhizosphere of Cynanchum wilfordii.</title>
        <authorList>
            <person name="Lee J.-S."/>
            <person name="Suh M.K."/>
            <person name="Kim J.-S."/>
        </authorList>
    </citation>
    <scope>NUCLEOTIDE SEQUENCE</scope>
    <source>
        <strain evidence="6">KCTC 19276</strain>
    </source>
</reference>
<protein>
    <recommendedName>
        <fullName evidence="3">Bleomycin resistance protein</fullName>
    </recommendedName>
</protein>
<evidence type="ECO:0000256" key="4">
    <source>
        <dbReference type="ARBA" id="ARBA00023251"/>
    </source>
</evidence>
<comment type="caution">
    <text evidence="6">The sequence shown here is derived from an EMBL/GenBank/DDBJ whole genome shotgun (WGS) entry which is preliminary data.</text>
</comment>
<dbReference type="InterPro" id="IPR037523">
    <property type="entry name" value="VOC_core"/>
</dbReference>
<evidence type="ECO:0000259" key="5">
    <source>
        <dbReference type="PROSITE" id="PS51819"/>
    </source>
</evidence>
<dbReference type="PROSITE" id="PS51819">
    <property type="entry name" value="VOC"/>
    <property type="match status" value="1"/>
</dbReference>
<organism evidence="6 7">
    <name type="scientific">Nocardioides agariphilus</name>
    <dbReference type="NCBI Taxonomy" id="433664"/>
    <lineage>
        <taxon>Bacteria</taxon>
        <taxon>Bacillati</taxon>
        <taxon>Actinomycetota</taxon>
        <taxon>Actinomycetes</taxon>
        <taxon>Propionibacteriales</taxon>
        <taxon>Nocardioidaceae</taxon>
        <taxon>Nocardioides</taxon>
    </lineage>
</organism>
<feature type="domain" description="VOC" evidence="5">
    <location>
        <begin position="60"/>
        <end position="174"/>
    </location>
</feature>
<dbReference type="RefSeq" id="WP_194696605.1">
    <property type="nucleotide sequence ID" value="NZ_JADKPO010000014.1"/>
</dbReference>
<keyword evidence="7" id="KW-1185">Reference proteome</keyword>
<dbReference type="SUPFAM" id="SSF54593">
    <property type="entry name" value="Glyoxalase/Bleomycin resistance protein/Dihydroxybiphenyl dioxygenase"/>
    <property type="match status" value="1"/>
</dbReference>
<gene>
    <name evidence="6" type="ORF">ISU10_11830</name>
</gene>
<dbReference type="CDD" id="cd08349">
    <property type="entry name" value="BLMA_like"/>
    <property type="match status" value="1"/>
</dbReference>
<dbReference type="Gene3D" id="3.30.530.20">
    <property type="match status" value="1"/>
</dbReference>
<sequence>MSTDLKAPYKDQARRLRADLVDRGVDLTHSEALELVAHQHGARDWNTLAARPAQPGGDFGPVIPVLRIFEVAKAREFYSEFLGFSVDWEHTFDDHSPVYLQASRDGAVLHLSEHHGDASPGATVRILVSDVKRLHRELHEREYSYASPGIETMPWGLEVAVIDPFANRLVFHQLVEDDIPTEGGGTAAGPIEHAYVVACAPERAFEVFTREIGSWWHPAYAPPGLSDVAIEPRVGGECVMRIADGSAYRWGTVTAYEPRQRLAMDFTLAQDPDHPSTLDVRFEQLGDGTIVHFSHGGWTAGNVAGRARFSEWHILLDRFAALAEGRPLPPGKPEDEPT</sequence>
<comment type="similarity">
    <text evidence="2">Belongs to the bleomycin resistance protein family.</text>
</comment>
<dbReference type="GO" id="GO:0046677">
    <property type="term" value="P:response to antibiotic"/>
    <property type="evidence" value="ECO:0007669"/>
    <property type="project" value="UniProtKB-KW"/>
</dbReference>